<organism evidence="1 2">
    <name type="scientific">Cercocebus atys</name>
    <name type="common">Sooty mangabey</name>
    <name type="synonym">Cercocebus torquatus atys</name>
    <dbReference type="NCBI Taxonomy" id="9531"/>
    <lineage>
        <taxon>Eukaryota</taxon>
        <taxon>Metazoa</taxon>
        <taxon>Chordata</taxon>
        <taxon>Craniata</taxon>
        <taxon>Vertebrata</taxon>
        <taxon>Euteleostomi</taxon>
        <taxon>Mammalia</taxon>
        <taxon>Eutheria</taxon>
        <taxon>Euarchontoglires</taxon>
        <taxon>Primates</taxon>
        <taxon>Haplorrhini</taxon>
        <taxon>Catarrhini</taxon>
        <taxon>Cercopithecidae</taxon>
        <taxon>Cercopithecinae</taxon>
        <taxon>Cercocebus</taxon>
    </lineage>
</organism>
<evidence type="ECO:0000313" key="1">
    <source>
        <dbReference type="Ensembl" id="ENSCATP00000005603.1"/>
    </source>
</evidence>
<proteinExistence type="predicted"/>
<dbReference type="AlphaFoldDB" id="A0A2K5KY41"/>
<accession>A0A2K5KY41</accession>
<protein>
    <submittedName>
        <fullName evidence="1">Uncharacterized protein</fullName>
    </submittedName>
</protein>
<dbReference type="Ensembl" id="ENSCATT00000020917.1">
    <property type="protein sequence ID" value="ENSCATP00000005603.1"/>
    <property type="gene ID" value="ENSCATG00000018245.1"/>
</dbReference>
<name>A0A2K5KY41_CERAT</name>
<reference evidence="1" key="1">
    <citation type="submission" date="2025-08" db="UniProtKB">
        <authorList>
            <consortium name="Ensembl"/>
        </authorList>
    </citation>
    <scope>IDENTIFICATION</scope>
</reference>
<keyword evidence="2" id="KW-1185">Reference proteome</keyword>
<dbReference type="Bgee" id="ENSCATG00000018245">
    <property type="expression patterns" value="Expressed in frontal cortex and 12 other cell types or tissues"/>
</dbReference>
<sequence>MFNVLKSTIQDLFYWVTLLTVFQNAHSVRKCGVSFICGLRMKQSYYANIPFIIND</sequence>
<dbReference type="GeneTree" id="ENSGT00910000147911"/>
<evidence type="ECO:0000313" key="2">
    <source>
        <dbReference type="Proteomes" id="UP000233060"/>
    </source>
</evidence>
<dbReference type="Proteomes" id="UP000233060">
    <property type="component" value="Unassembled WGS sequence"/>
</dbReference>
<reference evidence="1" key="2">
    <citation type="submission" date="2025-09" db="UniProtKB">
        <authorList>
            <consortium name="Ensembl"/>
        </authorList>
    </citation>
    <scope>IDENTIFICATION</scope>
</reference>